<dbReference type="Proteomes" id="UP000814128">
    <property type="component" value="Unassembled WGS sequence"/>
</dbReference>
<keyword evidence="1" id="KW-0378">Hydrolase</keyword>
<organism evidence="1 2">
    <name type="scientific">Vararia minispora EC-137</name>
    <dbReference type="NCBI Taxonomy" id="1314806"/>
    <lineage>
        <taxon>Eukaryota</taxon>
        <taxon>Fungi</taxon>
        <taxon>Dikarya</taxon>
        <taxon>Basidiomycota</taxon>
        <taxon>Agaricomycotina</taxon>
        <taxon>Agaricomycetes</taxon>
        <taxon>Russulales</taxon>
        <taxon>Lachnocladiaceae</taxon>
        <taxon>Vararia</taxon>
    </lineage>
</organism>
<comment type="caution">
    <text evidence="1">The sequence shown here is derived from an EMBL/GenBank/DDBJ whole genome shotgun (WGS) entry which is preliminary data.</text>
</comment>
<feature type="non-terminal residue" evidence="1">
    <location>
        <position position="403"/>
    </location>
</feature>
<protein>
    <submittedName>
        <fullName evidence="1">Glycoside hydrolase superfamily</fullName>
    </submittedName>
</protein>
<name>A0ACB8Q815_9AGAM</name>
<evidence type="ECO:0000313" key="1">
    <source>
        <dbReference type="EMBL" id="KAI0027943.1"/>
    </source>
</evidence>
<accession>A0ACB8Q815</accession>
<dbReference type="EMBL" id="MU273815">
    <property type="protein sequence ID" value="KAI0027943.1"/>
    <property type="molecule type" value="Genomic_DNA"/>
</dbReference>
<keyword evidence="2" id="KW-1185">Reference proteome</keyword>
<reference evidence="1" key="1">
    <citation type="submission" date="2021-02" db="EMBL/GenBank/DDBJ databases">
        <authorList>
            <consortium name="DOE Joint Genome Institute"/>
            <person name="Ahrendt S."/>
            <person name="Looney B.P."/>
            <person name="Miyauchi S."/>
            <person name="Morin E."/>
            <person name="Drula E."/>
            <person name="Courty P.E."/>
            <person name="Chicoki N."/>
            <person name="Fauchery L."/>
            <person name="Kohler A."/>
            <person name="Kuo A."/>
            <person name="Labutti K."/>
            <person name="Pangilinan J."/>
            <person name="Lipzen A."/>
            <person name="Riley R."/>
            <person name="Andreopoulos W."/>
            <person name="He G."/>
            <person name="Johnson J."/>
            <person name="Barry K.W."/>
            <person name="Grigoriev I.V."/>
            <person name="Nagy L."/>
            <person name="Hibbett D."/>
            <person name="Henrissat B."/>
            <person name="Matheny P.B."/>
            <person name="Labbe J."/>
            <person name="Martin F."/>
        </authorList>
    </citation>
    <scope>NUCLEOTIDE SEQUENCE</scope>
    <source>
        <strain evidence="1">EC-137</strain>
    </source>
</reference>
<proteinExistence type="predicted"/>
<reference evidence="1" key="2">
    <citation type="journal article" date="2022" name="New Phytol.">
        <title>Evolutionary transition to the ectomycorrhizal habit in the genomes of a hyperdiverse lineage of mushroom-forming fungi.</title>
        <authorList>
            <person name="Looney B."/>
            <person name="Miyauchi S."/>
            <person name="Morin E."/>
            <person name="Drula E."/>
            <person name="Courty P.E."/>
            <person name="Kohler A."/>
            <person name="Kuo A."/>
            <person name="LaButti K."/>
            <person name="Pangilinan J."/>
            <person name="Lipzen A."/>
            <person name="Riley R."/>
            <person name="Andreopoulos W."/>
            <person name="He G."/>
            <person name="Johnson J."/>
            <person name="Nolan M."/>
            <person name="Tritt A."/>
            <person name="Barry K.W."/>
            <person name="Grigoriev I.V."/>
            <person name="Nagy L.G."/>
            <person name="Hibbett D."/>
            <person name="Henrissat B."/>
            <person name="Matheny P.B."/>
            <person name="Labbe J."/>
            <person name="Martin F.M."/>
        </authorList>
    </citation>
    <scope>NUCLEOTIDE SEQUENCE</scope>
    <source>
        <strain evidence="1">EC-137</strain>
    </source>
</reference>
<sequence>STSSPTTNSASVNSSLISASWLTGFHLNSASDLNNVSYSKYTHLTYSFAEPTENGTLSLAGSNGDLLPQFVSLAQQNGVKAFVSIGGWYGGRFFSNLVADANRSAFVQTVANFASNNKLDGIEIDWEYPGEVGACNANTPTDTANLLSFFQELRATPAGQKLILTAAAPGRVWETNGNNTLLTGFADVLDYISIMNYDLYGTFTSTAGPNAPLDDACDPTNPQGSARAAVQAWTGAGIPASKLVLGVPSYAHTFSVAPANASADGFATLATHPAFDAAVFPLGGEDDPAAPTDPATAPRDVCGQPELPSGVWEYKQLVSSGFVNADGSLAGASGVHRFFDNCSQTPILYNETSQEWISYDDPQSFAAKGKFVVQNGLAGFGMYEAADDTNDALLDAIRGGMGL</sequence>
<evidence type="ECO:0000313" key="2">
    <source>
        <dbReference type="Proteomes" id="UP000814128"/>
    </source>
</evidence>
<gene>
    <name evidence="1" type="ORF">K488DRAFT_18933</name>
</gene>
<feature type="non-terminal residue" evidence="1">
    <location>
        <position position="1"/>
    </location>
</feature>